<name>A0A0F3IVT9_9PROT</name>
<gene>
    <name evidence="1" type="ORF">VZ95_03390</name>
</gene>
<feature type="non-terminal residue" evidence="1">
    <location>
        <position position="117"/>
    </location>
</feature>
<dbReference type="Proteomes" id="UP000033774">
    <property type="component" value="Unassembled WGS sequence"/>
</dbReference>
<organism evidence="1 2">
    <name type="scientific">Elstera litoralis</name>
    <dbReference type="NCBI Taxonomy" id="552518"/>
    <lineage>
        <taxon>Bacteria</taxon>
        <taxon>Pseudomonadati</taxon>
        <taxon>Pseudomonadota</taxon>
        <taxon>Alphaproteobacteria</taxon>
        <taxon>Rhodospirillales</taxon>
        <taxon>Rhodospirillaceae</taxon>
        <taxon>Elstera</taxon>
    </lineage>
</organism>
<dbReference type="RefSeq" id="WP_045774628.1">
    <property type="nucleotide sequence ID" value="NZ_LAJY01000063.1"/>
</dbReference>
<evidence type="ECO:0000313" key="1">
    <source>
        <dbReference type="EMBL" id="KJV10653.1"/>
    </source>
</evidence>
<sequence length="117" mass="13265">MIATGIGGMEIFFARTPWGLRLRRASFVVTLLVKAPLYGGLVLALEYSKLGERVAHFFGFIRVVDPRDIYEPLTMLSIFFLVLLRRSVHRSYADQSDHGARHARALRDGLLPPPRLE</sequence>
<dbReference type="AlphaFoldDB" id="A0A0F3IVT9"/>
<reference evidence="1 2" key="1">
    <citation type="submission" date="2015-03" db="EMBL/GenBank/DDBJ databases">
        <title>Draft genome sequence of Elstera litoralis.</title>
        <authorList>
            <person name="Rahalkar M.C."/>
            <person name="Dhakephalkar P.K."/>
            <person name="Pore S.D."/>
            <person name="Arora P."/>
            <person name="Kapse N.G."/>
            <person name="Pandit P.S."/>
        </authorList>
    </citation>
    <scope>NUCLEOTIDE SEQUENCE [LARGE SCALE GENOMIC DNA]</scope>
    <source>
        <strain evidence="1 2">Dia-1</strain>
    </source>
</reference>
<evidence type="ECO:0000313" key="2">
    <source>
        <dbReference type="Proteomes" id="UP000033774"/>
    </source>
</evidence>
<protein>
    <submittedName>
        <fullName evidence="1">Uncharacterized protein</fullName>
    </submittedName>
</protein>
<dbReference type="EMBL" id="LAJY01000063">
    <property type="protein sequence ID" value="KJV10653.1"/>
    <property type="molecule type" value="Genomic_DNA"/>
</dbReference>
<accession>A0A0F3IVT9</accession>
<dbReference type="OrthoDB" id="9768499at2"/>
<comment type="caution">
    <text evidence="1">The sequence shown here is derived from an EMBL/GenBank/DDBJ whole genome shotgun (WGS) entry which is preliminary data.</text>
</comment>
<keyword evidence="2" id="KW-1185">Reference proteome</keyword>
<proteinExistence type="predicted"/>